<evidence type="ECO:0000313" key="3">
    <source>
        <dbReference type="Proteomes" id="UP000324585"/>
    </source>
</evidence>
<reference evidence="3" key="1">
    <citation type="journal article" date="2019" name="Nat. Commun.">
        <title>Expansion of phycobilisome linker gene families in mesophilic red algae.</title>
        <authorList>
            <person name="Lee J."/>
            <person name="Kim D."/>
            <person name="Bhattacharya D."/>
            <person name="Yoon H.S."/>
        </authorList>
    </citation>
    <scope>NUCLEOTIDE SEQUENCE [LARGE SCALE GENOMIC DNA]</scope>
    <source>
        <strain evidence="3">CCMP 1328</strain>
    </source>
</reference>
<dbReference type="EMBL" id="VRMN01000003">
    <property type="protein sequence ID" value="KAA8495685.1"/>
    <property type="molecule type" value="Genomic_DNA"/>
</dbReference>
<protein>
    <submittedName>
        <fullName evidence="2">Uncharacterized protein</fullName>
    </submittedName>
</protein>
<feature type="region of interest" description="Disordered" evidence="1">
    <location>
        <begin position="87"/>
        <end position="148"/>
    </location>
</feature>
<accession>A0A5J4YWX8</accession>
<dbReference type="Proteomes" id="UP000324585">
    <property type="component" value="Unassembled WGS sequence"/>
</dbReference>
<evidence type="ECO:0000313" key="2">
    <source>
        <dbReference type="EMBL" id="KAA8495685.1"/>
    </source>
</evidence>
<proteinExistence type="predicted"/>
<feature type="compositionally biased region" description="Polar residues" evidence="1">
    <location>
        <begin position="205"/>
        <end position="214"/>
    </location>
</feature>
<feature type="compositionally biased region" description="Polar residues" evidence="1">
    <location>
        <begin position="106"/>
        <end position="118"/>
    </location>
</feature>
<dbReference type="AlphaFoldDB" id="A0A5J4YWX8"/>
<keyword evidence="3" id="KW-1185">Reference proteome</keyword>
<organism evidence="2 3">
    <name type="scientific">Porphyridium purpureum</name>
    <name type="common">Red alga</name>
    <name type="synonym">Porphyridium cruentum</name>
    <dbReference type="NCBI Taxonomy" id="35688"/>
    <lineage>
        <taxon>Eukaryota</taxon>
        <taxon>Rhodophyta</taxon>
        <taxon>Bangiophyceae</taxon>
        <taxon>Porphyridiales</taxon>
        <taxon>Porphyridiaceae</taxon>
        <taxon>Porphyridium</taxon>
    </lineage>
</organism>
<comment type="caution">
    <text evidence="2">The sequence shown here is derived from an EMBL/GenBank/DDBJ whole genome shotgun (WGS) entry which is preliminary data.</text>
</comment>
<feature type="region of interest" description="Disordered" evidence="1">
    <location>
        <begin position="199"/>
        <end position="218"/>
    </location>
</feature>
<evidence type="ECO:0000256" key="1">
    <source>
        <dbReference type="SAM" id="MobiDB-lite"/>
    </source>
</evidence>
<gene>
    <name evidence="2" type="ORF">FVE85_1840</name>
</gene>
<name>A0A5J4YWX8_PORPP</name>
<sequence length="967" mass="109061">MSMALSQWAEDNEPELVLDLGPGTVWSNAELDLLDNVNSNDLSLVSSLQGSTVAALTSSARAADFYADTASSEGFVDGCGGARRSAREQNGAAGIKEPAARVGISPTGSNGQGESDSPVSGGVRKSVPGNAKRGGLATVSEVRKPTGSRVRFADDHATQRVQQAMTPFMQDEEYIRESVESNVLLQATVETGPRVAQGMNDTEAENSTDAQQQPELEKTTSIRTINEALASTMEESPENVLLMLNELESVPYCSTLKVIPANIGHYRNHLARLRLNTIFPNRRKLDRASEFALRASKRRADTVLPRDKDALSLPSAPNGSMYFIREKQRKAELESRDKIAYEQKDIFYTLTSAREDFPELFHLFVHGTSNRRRNSLAMRCLVKMIIDDHCGVSALGGAGAQLVRKCVRDLLKITDSELLCDRVTLLLTNLYVHSALMQTETDAQPARSMLLSTIGECVHIYLNFFFAENREVSVIEAAPPGVVWSRDAWRKSLVLTLTAYRSDRAFDLPCAFLLRFCFKFFQQGGSAEVGLVRNILLPRMRQEGLQDARMRGTMLWFFERCHTKSTRREIFDLVIDYAFDETRTFLESTRGKHAFDEHAFLVQRDIIKRMLQLHEAPETLAFAFTRVLKRFAFSIIQCLIFWPLMDKKTKQLAELFSLDQTEMESVAHYGYIMSRVARKLDVDVLTNVLGEVARCISEYLDVWKTAFLHDRPLDALLDRVTVECRLARDLDIKCAYPDRLSAISAAFARALDGLVTQDGTETADEASFLCKLVHLFLKTCLLPSDLRHGQSLQKIIFSDAQVDTRIHEFFSGSLGLPDFLFHKDMFDVYNLQRLDRLLSQLYKRALVSYSMRQEISLCRKFLSALLGEISADYCSALWKDRDCQVAAMAAEYYVDSVRRDSVFYDRHKWLAFNRSILQLAQQSSDLGLAQDPLFFLEQYEVLQDRMKFDPDGSLPDDKSEQLSFKSL</sequence>